<dbReference type="Proteomes" id="UP000235371">
    <property type="component" value="Unassembled WGS sequence"/>
</dbReference>
<protein>
    <submittedName>
        <fullName evidence="2">Uncharacterized protein</fullName>
    </submittedName>
</protein>
<dbReference type="OrthoDB" id="3598923at2759"/>
<evidence type="ECO:0000313" key="2">
    <source>
        <dbReference type="EMBL" id="PMD66757.1"/>
    </source>
</evidence>
<evidence type="ECO:0000256" key="1">
    <source>
        <dbReference type="SAM" id="SignalP"/>
    </source>
</evidence>
<dbReference type="GeneID" id="36587182"/>
<name>A0A2J6TUS6_9HELO</name>
<dbReference type="AlphaFoldDB" id="A0A2J6TUS6"/>
<reference evidence="2 3" key="1">
    <citation type="submission" date="2016-04" db="EMBL/GenBank/DDBJ databases">
        <title>A degradative enzymes factory behind the ericoid mycorrhizal symbiosis.</title>
        <authorList>
            <consortium name="DOE Joint Genome Institute"/>
            <person name="Martino E."/>
            <person name="Morin E."/>
            <person name="Grelet G."/>
            <person name="Kuo A."/>
            <person name="Kohler A."/>
            <person name="Daghino S."/>
            <person name="Barry K."/>
            <person name="Choi C."/>
            <person name="Cichocki N."/>
            <person name="Clum A."/>
            <person name="Copeland A."/>
            <person name="Hainaut M."/>
            <person name="Haridas S."/>
            <person name="Labutti K."/>
            <person name="Lindquist E."/>
            <person name="Lipzen A."/>
            <person name="Khouja H.-R."/>
            <person name="Murat C."/>
            <person name="Ohm R."/>
            <person name="Olson A."/>
            <person name="Spatafora J."/>
            <person name="Veneault-Fourrey C."/>
            <person name="Henrissat B."/>
            <person name="Grigoriev I."/>
            <person name="Martin F."/>
            <person name="Perotto S."/>
        </authorList>
    </citation>
    <scope>NUCLEOTIDE SEQUENCE [LARGE SCALE GENOMIC DNA]</scope>
    <source>
        <strain evidence="2 3">E</strain>
    </source>
</reference>
<dbReference type="InParanoid" id="A0A2J6TUS6"/>
<evidence type="ECO:0000313" key="3">
    <source>
        <dbReference type="Proteomes" id="UP000235371"/>
    </source>
</evidence>
<keyword evidence="1" id="KW-0732">Signal</keyword>
<accession>A0A2J6TUS6</accession>
<organism evidence="2 3">
    <name type="scientific">Hyaloscypha bicolor E</name>
    <dbReference type="NCBI Taxonomy" id="1095630"/>
    <lineage>
        <taxon>Eukaryota</taxon>
        <taxon>Fungi</taxon>
        <taxon>Dikarya</taxon>
        <taxon>Ascomycota</taxon>
        <taxon>Pezizomycotina</taxon>
        <taxon>Leotiomycetes</taxon>
        <taxon>Helotiales</taxon>
        <taxon>Hyaloscyphaceae</taxon>
        <taxon>Hyaloscypha</taxon>
        <taxon>Hyaloscypha bicolor</taxon>
    </lineage>
</organism>
<keyword evidence="3" id="KW-1185">Reference proteome</keyword>
<sequence>MLTGKTTLIALVAAFLSSSTNAAVLNLFSDRNCKTPAGNRNVWDNTCAPVGGFQSYMIVTAGGIDQAVTTYSRNACAGDQTTCNSASSLNICYPAFNSQGGSNAIGSGPACGII</sequence>
<dbReference type="EMBL" id="KZ613743">
    <property type="protein sequence ID" value="PMD66757.1"/>
    <property type="molecule type" value="Genomic_DNA"/>
</dbReference>
<feature type="signal peptide" evidence="1">
    <location>
        <begin position="1"/>
        <end position="22"/>
    </location>
</feature>
<proteinExistence type="predicted"/>
<dbReference type="RefSeq" id="XP_024743661.1">
    <property type="nucleotide sequence ID" value="XM_024879105.1"/>
</dbReference>
<gene>
    <name evidence="2" type="ORF">K444DRAFT_607067</name>
</gene>
<feature type="chain" id="PRO_5014349882" evidence="1">
    <location>
        <begin position="23"/>
        <end position="114"/>
    </location>
</feature>